<dbReference type="STRING" id="329885.A0A4V5N6D4"/>
<comment type="caution">
    <text evidence="12">The sequence shown here is derived from an EMBL/GenBank/DDBJ whole genome shotgun (WGS) entry which is preliminary data.</text>
</comment>
<dbReference type="GO" id="GO:0019354">
    <property type="term" value="P:siroheme biosynthetic process"/>
    <property type="evidence" value="ECO:0007669"/>
    <property type="project" value="UniProtKB-UniPathway"/>
</dbReference>
<comment type="catalytic activity">
    <reaction evidence="8">
        <text>precorrin-2 + NAD(+) = sirohydrochlorin + NADH + 2 H(+)</text>
        <dbReference type="Rhea" id="RHEA:15613"/>
        <dbReference type="ChEBI" id="CHEBI:15378"/>
        <dbReference type="ChEBI" id="CHEBI:57540"/>
        <dbReference type="ChEBI" id="CHEBI:57945"/>
        <dbReference type="ChEBI" id="CHEBI:58351"/>
        <dbReference type="ChEBI" id="CHEBI:58827"/>
        <dbReference type="EC" id="1.3.1.76"/>
    </reaction>
</comment>
<dbReference type="EMBL" id="NAJP01000069">
    <property type="protein sequence ID" value="TKA35429.1"/>
    <property type="molecule type" value="Genomic_DNA"/>
</dbReference>
<evidence type="ECO:0000256" key="5">
    <source>
        <dbReference type="ARBA" id="ARBA00023002"/>
    </source>
</evidence>
<sequence length="695" mass="77170">MADEKFPEIQGGGSLILAWQVRNKKVLVVGGGEVAAGRILNLLNADAKVILISPRDGLNPEVAYRIERGQVTYHDKLFEPSDLDDPAITMVMTAVDDPEASTRIWKLCKEKRIAANIADVPPECDFYFGSVHRDGPLQIMVSTNGNGPKMANIVRRRIAATLPPNIGEAIAKVGALRKKLRVLAPGDEQGPKRMKWMSKVCVQWSLEDLCDMEDLDMNELLQGYVPDQVPSLSQVRSGEEPGVWQFDGSYGWSSTKQHIERSYYDGDVDFDELAAEDAGFAAICNVSKDKRWVDFQDPNVLTKTLLKCHFGLTISLPDDRLCPPVPVRWNYIRWIQELLDTTSDTYTDHHDPSREVLGLDIGVGASCIYPLLACASRPQWRMAGTDIDQHSLDYARKNVVANGLEQRVRLKLSFSAEALLIPLDAMGVEEMDFVMTNPPFYSSDQDMQASYTGKSAPPSAVCTGAENEMICPGGDVGFVSRILDESLKLRGRVQWYTAMLGKMSSLQTIVAKLRVLGVTNFAVTCLQAGYRTKRWAVAWSFRGHRPRNDVARHGELVLSVLPTATAQTIAVRGLSKEAAGEKIDGLVKGLDVKWRWRGETGIGVMEAKENVWSRAARRNRKFARVEKGSAAPKQEAGTDESSEEEEEEEEDDVVALAVKITFKEGEVELRWLRGLDYVLFESFCGLTKRALVGGR</sequence>
<dbReference type="GO" id="GO:0005634">
    <property type="term" value="C:nucleus"/>
    <property type="evidence" value="ECO:0007669"/>
    <property type="project" value="TreeGrafter"/>
</dbReference>
<dbReference type="AlphaFoldDB" id="A0A4V5N6D4"/>
<dbReference type="Gene3D" id="3.40.50.150">
    <property type="entry name" value="Vaccinia Virus protein VP39"/>
    <property type="match status" value="1"/>
</dbReference>
<dbReference type="InterPro" id="IPR028281">
    <property type="entry name" value="Sirohaem_synthase_central"/>
</dbReference>
<dbReference type="SUPFAM" id="SSF51735">
    <property type="entry name" value="NAD(P)-binding Rossmann-fold domains"/>
    <property type="match status" value="1"/>
</dbReference>
<evidence type="ECO:0000256" key="9">
    <source>
        <dbReference type="SAM" id="MobiDB-lite"/>
    </source>
</evidence>
<dbReference type="UniPathway" id="UPA00262">
    <property type="reaction ID" value="UER00222"/>
</dbReference>
<keyword evidence="4" id="KW-0808">Transferase</keyword>
<keyword evidence="5" id="KW-0560">Oxidoreductase</keyword>
<evidence type="ECO:0000259" key="10">
    <source>
        <dbReference type="Pfam" id="PF14823"/>
    </source>
</evidence>
<feature type="region of interest" description="Disordered" evidence="9">
    <location>
        <begin position="623"/>
        <end position="651"/>
    </location>
</feature>
<accession>A0A4V5N6D4</accession>
<keyword evidence="6" id="KW-0520">NAD</keyword>
<dbReference type="InterPro" id="IPR028162">
    <property type="entry name" value="Met8_C"/>
</dbReference>
<dbReference type="PANTHER" id="PTHR13393">
    <property type="entry name" value="SAM-DEPENDENT METHYLTRANSFERASE"/>
    <property type="match status" value="1"/>
</dbReference>
<evidence type="ECO:0000256" key="8">
    <source>
        <dbReference type="ARBA" id="ARBA00047561"/>
    </source>
</evidence>
<evidence type="ECO:0000259" key="11">
    <source>
        <dbReference type="Pfam" id="PF14824"/>
    </source>
</evidence>
<dbReference type="CDD" id="cd02440">
    <property type="entry name" value="AdoMet_MTases"/>
    <property type="match status" value="1"/>
</dbReference>
<dbReference type="OrthoDB" id="514248at2759"/>
<dbReference type="PANTHER" id="PTHR13393:SF0">
    <property type="entry name" value="RNA N6-ADENOSINE-METHYLTRANSFERASE METTL16"/>
    <property type="match status" value="1"/>
</dbReference>
<dbReference type="Gene3D" id="1.10.3280.10">
    <property type="entry name" value="Siroheme synthase, domain 3"/>
    <property type="match status" value="1"/>
</dbReference>
<dbReference type="GO" id="GO:0008168">
    <property type="term" value="F:methyltransferase activity"/>
    <property type="evidence" value="ECO:0007669"/>
    <property type="project" value="UniProtKB-KW"/>
</dbReference>
<evidence type="ECO:0000256" key="4">
    <source>
        <dbReference type="ARBA" id="ARBA00022679"/>
    </source>
</evidence>
<dbReference type="InterPro" id="IPR010286">
    <property type="entry name" value="METTL16/RlmF"/>
</dbReference>
<evidence type="ECO:0000256" key="6">
    <source>
        <dbReference type="ARBA" id="ARBA00023027"/>
    </source>
</evidence>
<proteinExistence type="predicted"/>
<dbReference type="GO" id="GO:0070475">
    <property type="term" value="P:rRNA base methylation"/>
    <property type="evidence" value="ECO:0007669"/>
    <property type="project" value="TreeGrafter"/>
</dbReference>
<dbReference type="EC" id="1.3.1.76" evidence="2"/>
<dbReference type="InterPro" id="IPR006367">
    <property type="entry name" value="Sirohaem_synthase_N"/>
</dbReference>
<protein>
    <recommendedName>
        <fullName evidence="2">precorrin-2 dehydrogenase</fullName>
        <ecNumber evidence="2">1.3.1.76</ecNumber>
    </recommendedName>
</protein>
<dbReference type="Pfam" id="PF14823">
    <property type="entry name" value="Sirohm_synth_C"/>
    <property type="match status" value="1"/>
</dbReference>
<dbReference type="Pfam" id="PF05971">
    <property type="entry name" value="Methyltransf_10"/>
    <property type="match status" value="1"/>
</dbReference>
<dbReference type="Pfam" id="PF13241">
    <property type="entry name" value="NAD_binding_7"/>
    <property type="match status" value="1"/>
</dbReference>
<dbReference type="Proteomes" id="UP000310066">
    <property type="component" value="Unassembled WGS sequence"/>
</dbReference>
<evidence type="ECO:0000256" key="1">
    <source>
        <dbReference type="ARBA" id="ARBA00005010"/>
    </source>
</evidence>
<feature type="domain" description="Siroheme biosynthesis protein Met8 C-terminal" evidence="10">
    <location>
        <begin position="163"/>
        <end position="230"/>
    </location>
</feature>
<comment type="pathway">
    <text evidence="1">Porphyrin-containing compound metabolism; siroheme biosynthesis; sirohydrochlorin from precorrin-2: step 1/1.</text>
</comment>
<dbReference type="SUPFAM" id="SSF53335">
    <property type="entry name" value="S-adenosyl-L-methionine-dependent methyltransferases"/>
    <property type="match status" value="1"/>
</dbReference>
<dbReference type="InterPro" id="IPR036291">
    <property type="entry name" value="NAD(P)-bd_dom_sf"/>
</dbReference>
<keyword evidence="3" id="KW-0489">Methyltransferase</keyword>
<gene>
    <name evidence="12" type="ORF">B0A54_12089</name>
</gene>
<dbReference type="GO" id="GO:0043115">
    <property type="term" value="F:precorrin-2 dehydrogenase activity"/>
    <property type="evidence" value="ECO:0007669"/>
    <property type="project" value="UniProtKB-EC"/>
</dbReference>
<evidence type="ECO:0000256" key="2">
    <source>
        <dbReference type="ARBA" id="ARBA00012400"/>
    </source>
</evidence>
<evidence type="ECO:0000256" key="3">
    <source>
        <dbReference type="ARBA" id="ARBA00022603"/>
    </source>
</evidence>
<evidence type="ECO:0000256" key="7">
    <source>
        <dbReference type="ARBA" id="ARBA00023244"/>
    </source>
</evidence>
<dbReference type="NCBIfam" id="TIGR01470">
    <property type="entry name" value="cysG_Nterm"/>
    <property type="match status" value="1"/>
</dbReference>
<dbReference type="InterPro" id="IPR029063">
    <property type="entry name" value="SAM-dependent_MTases_sf"/>
</dbReference>
<feature type="domain" description="Siroheme synthase central" evidence="11">
    <location>
        <begin position="134"/>
        <end position="160"/>
    </location>
</feature>
<dbReference type="Gene3D" id="3.40.50.720">
    <property type="entry name" value="NAD(P)-binding Rossmann-like Domain"/>
    <property type="match status" value="1"/>
</dbReference>
<evidence type="ECO:0000313" key="12">
    <source>
        <dbReference type="EMBL" id="TKA35429.1"/>
    </source>
</evidence>
<organism evidence="12 13">
    <name type="scientific">Friedmanniomyces endolithicus</name>
    <dbReference type="NCBI Taxonomy" id="329885"/>
    <lineage>
        <taxon>Eukaryota</taxon>
        <taxon>Fungi</taxon>
        <taxon>Dikarya</taxon>
        <taxon>Ascomycota</taxon>
        <taxon>Pezizomycotina</taxon>
        <taxon>Dothideomycetes</taxon>
        <taxon>Dothideomycetidae</taxon>
        <taxon>Mycosphaerellales</taxon>
        <taxon>Teratosphaeriaceae</taxon>
        <taxon>Friedmanniomyces</taxon>
    </lineage>
</organism>
<dbReference type="SUPFAM" id="SSF75615">
    <property type="entry name" value="Siroheme synthase middle domains-like"/>
    <property type="match status" value="1"/>
</dbReference>
<reference evidence="12 13" key="1">
    <citation type="submission" date="2017-03" db="EMBL/GenBank/DDBJ databases">
        <title>Genomes of endolithic fungi from Antarctica.</title>
        <authorList>
            <person name="Coleine C."/>
            <person name="Masonjones S."/>
            <person name="Stajich J.E."/>
        </authorList>
    </citation>
    <scope>NUCLEOTIDE SEQUENCE [LARGE SCALE GENOMIC DNA]</scope>
    <source>
        <strain evidence="12 13">CCFEE 5311</strain>
    </source>
</reference>
<name>A0A4V5N6D4_9PEZI</name>
<feature type="compositionally biased region" description="Acidic residues" evidence="9">
    <location>
        <begin position="637"/>
        <end position="651"/>
    </location>
</feature>
<keyword evidence="7" id="KW-0627">Porphyrin biosynthesis</keyword>
<evidence type="ECO:0000313" key="13">
    <source>
        <dbReference type="Proteomes" id="UP000310066"/>
    </source>
</evidence>
<dbReference type="Pfam" id="PF14824">
    <property type="entry name" value="Sirohm_synth_M"/>
    <property type="match status" value="1"/>
</dbReference>